<dbReference type="GO" id="GO:0016812">
    <property type="term" value="F:hydrolase activity, acting on carbon-nitrogen (but not peptide) bonds, in cyclic amides"/>
    <property type="evidence" value="ECO:0007669"/>
    <property type="project" value="TreeGrafter"/>
</dbReference>
<accession>A0A2N5Y281</accession>
<protein>
    <submittedName>
        <fullName evidence="2">Amidohydrolase</fullName>
    </submittedName>
</protein>
<dbReference type="OrthoDB" id="9766983at2"/>
<dbReference type="SUPFAM" id="SSF51556">
    <property type="entry name" value="Metallo-dependent hydrolases"/>
    <property type="match status" value="1"/>
</dbReference>
<comment type="caution">
    <text evidence="2">The sequence shown here is derived from an EMBL/GenBank/DDBJ whole genome shotgun (WGS) entry which is preliminary data.</text>
</comment>
<sequence>MAKFDLIIRNGTIVDGTGAPGYSGDVAVKNGLIIQVGTVTGDAVEEIDAGGNIVSPGFVDIHTHYDGQATWDPEMAPSSWHGVTTVVMGNCGVGFAPARPDRHQWLISLMEGVEDIPGTALAEGITWDWETFPEYLDSLEKMPRAVDVGTHVPHGAVRAYVLGDREKPGAVPTRDDIRQMSAIVEEGVAAGALGFSTSRTVLHRSVDGELVPGTTATEEELVEIGKAMGRVGHGVFEMASDMKHEWNEFGWMGKLSRETGLPVTFAALQSIAKDMSLVEQIAGMRAENRAGANIVAQIALRGNGIIMAWQGTVHPFLFRPSWHAIAELPWHEQKAKLLDPAFKTQLLAEDSDLSGTPTELRELYNVIIQGFVAQYEMDDDFDYEPTPDGSVAARAATAGKDAAEYAYDLLCHDDCTGFIYFPILNYTDGDLEFLLPLQHSDDTVNSLSDGGAHCGTICDAASTTFMLEHWVRDRKRGNRIALEHAIKRQCQDTARLYGLNDRGVIAPGYLADLNIIDLDAIKLGKPWLAFDLPAGGKRLLQKADGYLATIKGGTVTFRDGKWTGATPGGLIRGPQSVGQGDVAA</sequence>
<dbReference type="InterPro" id="IPR050378">
    <property type="entry name" value="Metallo-dep_Hydrolases_sf"/>
</dbReference>
<dbReference type="PANTHER" id="PTHR11647">
    <property type="entry name" value="HYDRANTOINASE/DIHYDROPYRIMIDINASE FAMILY MEMBER"/>
    <property type="match status" value="1"/>
</dbReference>
<feature type="domain" description="Amidohydrolase 3" evidence="1">
    <location>
        <begin position="45"/>
        <end position="287"/>
    </location>
</feature>
<reference evidence="3" key="1">
    <citation type="submission" date="2017-11" db="EMBL/GenBank/DDBJ databases">
        <title>The draft genome sequence of Chromatocurvus sp. F02.</title>
        <authorList>
            <person name="Du Z.-J."/>
            <person name="Chang Y.-Q."/>
        </authorList>
    </citation>
    <scope>NUCLEOTIDE SEQUENCE [LARGE SCALE GENOMIC DNA]</scope>
    <source>
        <strain evidence="3">F02</strain>
    </source>
</reference>
<dbReference type="InterPro" id="IPR011059">
    <property type="entry name" value="Metal-dep_hydrolase_composite"/>
</dbReference>
<dbReference type="InterPro" id="IPR032466">
    <property type="entry name" value="Metal_Hydrolase"/>
</dbReference>
<dbReference type="Gene3D" id="2.30.40.10">
    <property type="entry name" value="Urease, subunit C, domain 1"/>
    <property type="match status" value="1"/>
</dbReference>
<evidence type="ECO:0000313" key="2">
    <source>
        <dbReference type="EMBL" id="PLW82506.1"/>
    </source>
</evidence>
<dbReference type="CDD" id="cd01297">
    <property type="entry name" value="D-aminoacylase"/>
    <property type="match status" value="1"/>
</dbReference>
<proteinExistence type="predicted"/>
<dbReference type="Proteomes" id="UP000234845">
    <property type="component" value="Unassembled WGS sequence"/>
</dbReference>
<feature type="domain" description="Amidohydrolase 3" evidence="1">
    <location>
        <begin position="441"/>
        <end position="556"/>
    </location>
</feature>
<name>A0A2N5Y281_9GAMM</name>
<dbReference type="Gene3D" id="3.20.20.140">
    <property type="entry name" value="Metal-dependent hydrolases"/>
    <property type="match status" value="2"/>
</dbReference>
<keyword evidence="3" id="KW-1185">Reference proteome</keyword>
<dbReference type="PANTHER" id="PTHR11647:SF1">
    <property type="entry name" value="COLLAPSIN RESPONSE MEDIATOR PROTEIN"/>
    <property type="match status" value="1"/>
</dbReference>
<organism evidence="2 3">
    <name type="scientific">Kineobactrum sediminis</name>
    <dbReference type="NCBI Taxonomy" id="1905677"/>
    <lineage>
        <taxon>Bacteria</taxon>
        <taxon>Pseudomonadati</taxon>
        <taxon>Pseudomonadota</taxon>
        <taxon>Gammaproteobacteria</taxon>
        <taxon>Cellvibrionales</taxon>
        <taxon>Halieaceae</taxon>
        <taxon>Kineobactrum</taxon>
    </lineage>
</organism>
<dbReference type="GO" id="GO:0005829">
    <property type="term" value="C:cytosol"/>
    <property type="evidence" value="ECO:0007669"/>
    <property type="project" value="TreeGrafter"/>
</dbReference>
<dbReference type="SUPFAM" id="SSF51338">
    <property type="entry name" value="Composite domain of metallo-dependent hydrolases"/>
    <property type="match status" value="1"/>
</dbReference>
<dbReference type="Pfam" id="PF07969">
    <property type="entry name" value="Amidohydro_3"/>
    <property type="match status" value="2"/>
</dbReference>
<evidence type="ECO:0000313" key="3">
    <source>
        <dbReference type="Proteomes" id="UP000234845"/>
    </source>
</evidence>
<evidence type="ECO:0000259" key="1">
    <source>
        <dbReference type="Pfam" id="PF07969"/>
    </source>
</evidence>
<dbReference type="EMBL" id="PKLZ01000008">
    <property type="protein sequence ID" value="PLW82506.1"/>
    <property type="molecule type" value="Genomic_DNA"/>
</dbReference>
<dbReference type="InterPro" id="IPR013108">
    <property type="entry name" value="Amidohydro_3"/>
</dbReference>
<dbReference type="AlphaFoldDB" id="A0A2N5Y281"/>
<keyword evidence="2" id="KW-0378">Hydrolase</keyword>
<dbReference type="RefSeq" id="WP_101521758.1">
    <property type="nucleotide sequence ID" value="NZ_PKLZ01000008.1"/>
</dbReference>
<gene>
    <name evidence="2" type="ORF">CWI75_12205</name>
</gene>